<proteinExistence type="predicted"/>
<name>A0A645C3P6_9ZZZZ</name>
<dbReference type="EMBL" id="VSSQ01023187">
    <property type="protein sequence ID" value="MPM69963.1"/>
    <property type="molecule type" value="Genomic_DNA"/>
</dbReference>
<gene>
    <name evidence="1" type="ORF">SDC9_116911</name>
</gene>
<comment type="caution">
    <text evidence="1">The sequence shown here is derived from an EMBL/GenBank/DDBJ whole genome shotgun (WGS) entry which is preliminary data.</text>
</comment>
<accession>A0A645C3P6</accession>
<reference evidence="1" key="1">
    <citation type="submission" date="2019-08" db="EMBL/GenBank/DDBJ databases">
        <authorList>
            <person name="Kucharzyk K."/>
            <person name="Murdoch R.W."/>
            <person name="Higgins S."/>
            <person name="Loffler F."/>
        </authorList>
    </citation>
    <scope>NUCLEOTIDE SEQUENCE</scope>
</reference>
<dbReference type="AlphaFoldDB" id="A0A645C3P6"/>
<organism evidence="1">
    <name type="scientific">bioreactor metagenome</name>
    <dbReference type="NCBI Taxonomy" id="1076179"/>
    <lineage>
        <taxon>unclassified sequences</taxon>
        <taxon>metagenomes</taxon>
        <taxon>ecological metagenomes</taxon>
    </lineage>
</organism>
<sequence length="101" mass="11155">MQIKAAGGIYLHLHAGFAEHGNVYIHILAAFGDMPRGDLVAVLVGEDDILANAKIFGFIFGNLHIRYGRNNIVQFAFRARDGYAFGFFGVISHLGVFRYVP</sequence>
<evidence type="ECO:0000313" key="1">
    <source>
        <dbReference type="EMBL" id="MPM69963.1"/>
    </source>
</evidence>
<protein>
    <submittedName>
        <fullName evidence="1">Uncharacterized protein</fullName>
    </submittedName>
</protein>